<accession>A0A6J7KSC1</accession>
<dbReference type="CDD" id="cd04433">
    <property type="entry name" value="AFD_class_I"/>
    <property type="match status" value="1"/>
</dbReference>
<evidence type="ECO:0000256" key="2">
    <source>
        <dbReference type="ARBA" id="ARBA00022598"/>
    </source>
</evidence>
<evidence type="ECO:0000256" key="1">
    <source>
        <dbReference type="ARBA" id="ARBA00006432"/>
    </source>
</evidence>
<organism evidence="5">
    <name type="scientific">freshwater metagenome</name>
    <dbReference type="NCBI Taxonomy" id="449393"/>
    <lineage>
        <taxon>unclassified sequences</taxon>
        <taxon>metagenomes</taxon>
        <taxon>ecological metagenomes</taxon>
    </lineage>
</organism>
<feature type="domain" description="AMP-dependent synthetase/ligase" evidence="3">
    <location>
        <begin position="1"/>
        <end position="338"/>
    </location>
</feature>
<dbReference type="PANTHER" id="PTHR43201">
    <property type="entry name" value="ACYL-COA SYNTHETASE"/>
    <property type="match status" value="1"/>
</dbReference>
<dbReference type="PANTHER" id="PTHR43201:SF5">
    <property type="entry name" value="MEDIUM-CHAIN ACYL-COA LIGASE ACSF2, MITOCHONDRIAL"/>
    <property type="match status" value="1"/>
</dbReference>
<dbReference type="Pfam" id="PF00501">
    <property type="entry name" value="AMP-binding"/>
    <property type="match status" value="1"/>
</dbReference>
<evidence type="ECO:0000313" key="5">
    <source>
        <dbReference type="EMBL" id="CAB4958587.1"/>
    </source>
</evidence>
<gene>
    <name evidence="5" type="ORF">UFOPK3752_02127</name>
</gene>
<evidence type="ECO:0000259" key="4">
    <source>
        <dbReference type="Pfam" id="PF13193"/>
    </source>
</evidence>
<dbReference type="Gene3D" id="3.30.300.30">
    <property type="match status" value="1"/>
</dbReference>
<evidence type="ECO:0000259" key="3">
    <source>
        <dbReference type="Pfam" id="PF00501"/>
    </source>
</evidence>
<dbReference type="GO" id="GO:0031956">
    <property type="term" value="F:medium-chain fatty acid-CoA ligase activity"/>
    <property type="evidence" value="ECO:0007669"/>
    <property type="project" value="TreeGrafter"/>
</dbReference>
<dbReference type="Gene3D" id="3.40.50.12780">
    <property type="entry name" value="N-terminal domain of ligase-like"/>
    <property type="match status" value="1"/>
</dbReference>
<keyword evidence="2" id="KW-0436">Ligase</keyword>
<dbReference type="InterPro" id="IPR025110">
    <property type="entry name" value="AMP-bd_C"/>
</dbReference>
<dbReference type="InterPro" id="IPR045851">
    <property type="entry name" value="AMP-bd_C_sf"/>
</dbReference>
<feature type="domain" description="AMP-binding enzyme C-terminal" evidence="4">
    <location>
        <begin position="388"/>
        <end position="462"/>
    </location>
</feature>
<dbReference type="GO" id="GO:0006631">
    <property type="term" value="P:fatty acid metabolic process"/>
    <property type="evidence" value="ECO:0007669"/>
    <property type="project" value="TreeGrafter"/>
</dbReference>
<comment type="similarity">
    <text evidence="1">Belongs to the ATP-dependent AMP-binding enzyme family.</text>
</comment>
<dbReference type="AlphaFoldDB" id="A0A6J7KSC1"/>
<sequence length="481" mass="51371">MSNRIEWLETLFGAAEVGATVHAINTWVAPREFELLVEEADCAVLVLMASHGRRRFVDDLLATVPDIASAAPGSWQSARFPSLRAVVMLDDGLDSPDARPRGVIPYPDWVTQGLADGPVPGDEGLESAAAAAVVLYTSGSTARPKAVPLLHHGMIENGFNIGGRLGLTEQDRVWLSSPLFWSFGCANALMATFTHGATLVLQEQFDVTAAIDVIEREACTAAYLLPTLIYALHEKLGSDSSRIRSLRTGAMIGSADDLLMAAQDLGIEGICNVYGATEVYGNCCVTPHDMALEHRSHGQGPPLPGVTVRIVDPETRTPLSTGDVGEIEVTGYVTPGYLGDHARTSFTADGYYKTGDLGYLDDHGWIHFAARASDIIKTSGINVAPADVEEFLVTHDSVDQVAVVGATDRLKGEIVVAFVVPRPGATIDADALITYCRTGLASYKVPARIIVVDELAKTDTGKLSRRALRDSAENTTTKKGT</sequence>
<dbReference type="InterPro" id="IPR042099">
    <property type="entry name" value="ANL_N_sf"/>
</dbReference>
<name>A0A6J7KSC1_9ZZZZ</name>
<proteinExistence type="inferred from homology"/>
<reference evidence="5" key="1">
    <citation type="submission" date="2020-05" db="EMBL/GenBank/DDBJ databases">
        <authorList>
            <person name="Chiriac C."/>
            <person name="Salcher M."/>
            <person name="Ghai R."/>
            <person name="Kavagutti S V."/>
        </authorList>
    </citation>
    <scope>NUCLEOTIDE SEQUENCE</scope>
</reference>
<dbReference type="EMBL" id="CAFBND010000133">
    <property type="protein sequence ID" value="CAB4958587.1"/>
    <property type="molecule type" value="Genomic_DNA"/>
</dbReference>
<dbReference type="SUPFAM" id="SSF56801">
    <property type="entry name" value="Acetyl-CoA synthetase-like"/>
    <property type="match status" value="1"/>
</dbReference>
<dbReference type="InterPro" id="IPR000873">
    <property type="entry name" value="AMP-dep_synth/lig_dom"/>
</dbReference>
<protein>
    <submittedName>
        <fullName evidence="5">Unannotated protein</fullName>
    </submittedName>
</protein>
<dbReference type="Pfam" id="PF13193">
    <property type="entry name" value="AMP-binding_C"/>
    <property type="match status" value="1"/>
</dbReference>